<evidence type="ECO:0000259" key="5">
    <source>
        <dbReference type="Pfam" id="PF25917"/>
    </source>
</evidence>
<keyword evidence="3" id="KW-0732">Signal</keyword>
<reference evidence="9" key="1">
    <citation type="submission" date="2016-11" db="EMBL/GenBank/DDBJ databases">
        <authorList>
            <person name="Varghese N."/>
            <person name="Submissions S."/>
        </authorList>
    </citation>
    <scope>NUCLEOTIDE SEQUENCE [LARGE SCALE GENOMIC DNA]</scope>
    <source>
        <strain evidence="9">DSM 26134</strain>
    </source>
</reference>
<name>A0A1M6V5T5_REIAG</name>
<keyword evidence="2" id="KW-0175">Coiled coil</keyword>
<dbReference type="InterPro" id="IPR006143">
    <property type="entry name" value="RND_pump_MFP"/>
</dbReference>
<evidence type="ECO:0000313" key="9">
    <source>
        <dbReference type="Proteomes" id="UP000184474"/>
    </source>
</evidence>
<dbReference type="GO" id="GO:0046677">
    <property type="term" value="P:response to antibiotic"/>
    <property type="evidence" value="ECO:0007669"/>
    <property type="project" value="TreeGrafter"/>
</dbReference>
<dbReference type="Gene3D" id="1.10.287.470">
    <property type="entry name" value="Helix hairpin bin"/>
    <property type="match status" value="1"/>
</dbReference>
<feature type="domain" description="YknX-like C-terminal permuted SH3-like" evidence="7">
    <location>
        <begin position="299"/>
        <end position="366"/>
    </location>
</feature>
<dbReference type="GO" id="GO:0005886">
    <property type="term" value="C:plasma membrane"/>
    <property type="evidence" value="ECO:0007669"/>
    <property type="project" value="TreeGrafter"/>
</dbReference>
<accession>A0A1M6V5T5</accession>
<dbReference type="GO" id="GO:0030313">
    <property type="term" value="C:cell envelope"/>
    <property type="evidence" value="ECO:0007669"/>
    <property type="project" value="UniProtKB-SubCell"/>
</dbReference>
<feature type="domain" description="Multidrug resistance protein MdtA-like beta-barrel" evidence="6">
    <location>
        <begin position="209"/>
        <end position="290"/>
    </location>
</feature>
<evidence type="ECO:0000259" key="7">
    <source>
        <dbReference type="Pfam" id="PF25989"/>
    </source>
</evidence>
<dbReference type="NCBIfam" id="TIGR01730">
    <property type="entry name" value="RND_mfp"/>
    <property type="match status" value="1"/>
</dbReference>
<dbReference type="Gene3D" id="2.40.50.100">
    <property type="match status" value="1"/>
</dbReference>
<proteinExistence type="inferred from homology"/>
<dbReference type="STRING" id="156994.SAMN04488028_108130"/>
<protein>
    <submittedName>
        <fullName evidence="8">Membrane fusion protein, multidrug efflux system</fullName>
    </submittedName>
</protein>
<evidence type="ECO:0000256" key="3">
    <source>
        <dbReference type="SAM" id="SignalP"/>
    </source>
</evidence>
<dbReference type="PROSITE" id="PS51257">
    <property type="entry name" value="PROKAR_LIPOPROTEIN"/>
    <property type="match status" value="1"/>
</dbReference>
<dbReference type="PANTHER" id="PTHR30158">
    <property type="entry name" value="ACRA/E-RELATED COMPONENT OF DRUG EFFLUX TRANSPORTER"/>
    <property type="match status" value="1"/>
</dbReference>
<dbReference type="RefSeq" id="WP_073124756.1">
    <property type="nucleotide sequence ID" value="NZ_FRAA01000008.1"/>
</dbReference>
<dbReference type="AlphaFoldDB" id="A0A1M6V5T5"/>
<dbReference type="InterPro" id="IPR058624">
    <property type="entry name" value="MdtA-like_HH"/>
</dbReference>
<sequence length="370" mass="40110">MNIHRNLYLNAILIVLAAVAVTACTGGNGAPRMAGAATVTAMDVLSKEVESLDSYPATVVPVNEVELRPQLSGYITEIFVKDGETVKKGQKLYEIDRTKYIASYHQAKANVSTAEANLAKIEQDVKRYEALREQDAIAAQKVDYAKADLQTAKAQVDAAKAQLSSSTNDLQYSTIKAPFAGTIGIHQVRVGAQVSPGQPLLNTLSSDDPVAVDFVINEKEIPRFNRLKREEQPDSLFTMALSDGSKYPYSGKVIAIDRAVGRQTGTLTIRLSFPNPEKDLIPGMTVDVKVLNQDHGKQIAIPYKAVVEQMGEYFVYVVQDGKAHQVRIQLGSIVGGDIVVRDGLKGGEKLIVNGIQKLREGSAVEVVSNN</sequence>
<evidence type="ECO:0000256" key="2">
    <source>
        <dbReference type="SAM" id="Coils"/>
    </source>
</evidence>
<evidence type="ECO:0000259" key="4">
    <source>
        <dbReference type="Pfam" id="PF25876"/>
    </source>
</evidence>
<dbReference type="Pfam" id="PF25876">
    <property type="entry name" value="HH_MFP_RND"/>
    <property type="match status" value="1"/>
</dbReference>
<dbReference type="InterPro" id="IPR058637">
    <property type="entry name" value="YknX-like_C"/>
</dbReference>
<dbReference type="Pfam" id="PF25989">
    <property type="entry name" value="YknX_C"/>
    <property type="match status" value="1"/>
</dbReference>
<comment type="similarity">
    <text evidence="1">Belongs to the membrane fusion protein (MFP) (TC 8.A.1) family.</text>
</comment>
<organism evidence="8 9">
    <name type="scientific">Reichenbachiella agariperforans</name>
    <dbReference type="NCBI Taxonomy" id="156994"/>
    <lineage>
        <taxon>Bacteria</taxon>
        <taxon>Pseudomonadati</taxon>
        <taxon>Bacteroidota</taxon>
        <taxon>Cytophagia</taxon>
        <taxon>Cytophagales</taxon>
        <taxon>Reichenbachiellaceae</taxon>
        <taxon>Reichenbachiella</taxon>
    </lineage>
</organism>
<feature type="signal peptide" evidence="3">
    <location>
        <begin position="1"/>
        <end position="23"/>
    </location>
</feature>
<feature type="coiled-coil region" evidence="2">
    <location>
        <begin position="104"/>
        <end position="169"/>
    </location>
</feature>
<dbReference type="GO" id="GO:0022857">
    <property type="term" value="F:transmembrane transporter activity"/>
    <property type="evidence" value="ECO:0007669"/>
    <property type="project" value="InterPro"/>
</dbReference>
<dbReference type="SUPFAM" id="SSF111369">
    <property type="entry name" value="HlyD-like secretion proteins"/>
    <property type="match status" value="1"/>
</dbReference>
<evidence type="ECO:0000256" key="1">
    <source>
        <dbReference type="ARBA" id="ARBA00009477"/>
    </source>
</evidence>
<dbReference type="Gene3D" id="2.40.30.170">
    <property type="match status" value="1"/>
</dbReference>
<feature type="chain" id="PRO_5012929285" evidence="3">
    <location>
        <begin position="24"/>
        <end position="370"/>
    </location>
</feature>
<feature type="domain" description="Multidrug resistance protein MdtA-like alpha-helical hairpin" evidence="4">
    <location>
        <begin position="104"/>
        <end position="173"/>
    </location>
</feature>
<dbReference type="InterPro" id="IPR058625">
    <property type="entry name" value="MdtA-like_BSH"/>
</dbReference>
<dbReference type="Pfam" id="PF25917">
    <property type="entry name" value="BSH_RND"/>
    <property type="match status" value="1"/>
</dbReference>
<dbReference type="Pfam" id="PF25944">
    <property type="entry name" value="Beta-barrel_RND"/>
    <property type="match status" value="1"/>
</dbReference>
<dbReference type="InterPro" id="IPR058626">
    <property type="entry name" value="MdtA-like_b-barrel"/>
</dbReference>
<dbReference type="Proteomes" id="UP000184474">
    <property type="component" value="Unassembled WGS sequence"/>
</dbReference>
<feature type="domain" description="Multidrug resistance protein MdtA-like barrel-sandwich hybrid" evidence="5">
    <location>
        <begin position="63"/>
        <end position="201"/>
    </location>
</feature>
<dbReference type="EMBL" id="FRAA01000008">
    <property type="protein sequence ID" value="SHK76774.1"/>
    <property type="molecule type" value="Genomic_DNA"/>
</dbReference>
<gene>
    <name evidence="8" type="ORF">SAMN04488028_108130</name>
</gene>
<dbReference type="Gene3D" id="2.40.420.20">
    <property type="match status" value="1"/>
</dbReference>
<keyword evidence="9" id="KW-1185">Reference proteome</keyword>
<evidence type="ECO:0000259" key="6">
    <source>
        <dbReference type="Pfam" id="PF25944"/>
    </source>
</evidence>
<evidence type="ECO:0000313" key="8">
    <source>
        <dbReference type="EMBL" id="SHK76774.1"/>
    </source>
</evidence>